<protein>
    <recommendedName>
        <fullName evidence="2">KilA-N DNA-binding domain-containing protein</fullName>
    </recommendedName>
</protein>
<dbReference type="Pfam" id="PF10543">
    <property type="entry name" value="ORF6N"/>
    <property type="match status" value="1"/>
</dbReference>
<dbReference type="STRING" id="1817893.AUJ66_04520"/>
<accession>A0A1J4SC85</accession>
<dbReference type="AlphaFoldDB" id="A0A1J4SC85"/>
<evidence type="ECO:0000313" key="4">
    <source>
        <dbReference type="Proteomes" id="UP000182278"/>
    </source>
</evidence>
<reference evidence="3 4" key="1">
    <citation type="journal article" date="2016" name="Environ. Microbiol.">
        <title>Genomic resolution of a cold subsurface aquifer community provides metabolic insights for novel microbes adapted to high CO concentrations.</title>
        <authorList>
            <person name="Probst A.J."/>
            <person name="Castelle C.J."/>
            <person name="Singh A."/>
            <person name="Brown C.T."/>
            <person name="Anantharaman K."/>
            <person name="Sharon I."/>
            <person name="Hug L.A."/>
            <person name="Burstein D."/>
            <person name="Emerson J.B."/>
            <person name="Thomas B.C."/>
            <person name="Banfield J.F."/>
        </authorList>
    </citation>
    <scope>NUCLEOTIDE SEQUENCE [LARGE SCALE GENOMIC DNA]</scope>
    <source>
        <strain evidence="3">CG1_02_38_46</strain>
    </source>
</reference>
<evidence type="ECO:0000313" key="3">
    <source>
        <dbReference type="EMBL" id="OIN97057.1"/>
    </source>
</evidence>
<dbReference type="Proteomes" id="UP000182278">
    <property type="component" value="Unassembled WGS sequence"/>
</dbReference>
<evidence type="ECO:0000256" key="1">
    <source>
        <dbReference type="SAM" id="Coils"/>
    </source>
</evidence>
<keyword evidence="1" id="KW-0175">Coiled coil</keyword>
<comment type="caution">
    <text evidence="3">The sequence shown here is derived from an EMBL/GenBank/DDBJ whole genome shotgun (WGS) entry which is preliminary data.</text>
</comment>
<organism evidence="3 4">
    <name type="scientific">Candidatus Desantisbacteria bacterium CG1_02_38_46</name>
    <dbReference type="NCBI Taxonomy" id="1817893"/>
    <lineage>
        <taxon>Bacteria</taxon>
        <taxon>Candidatus Desantisiibacteriota</taxon>
    </lineage>
</organism>
<proteinExistence type="predicted"/>
<feature type="coiled-coil region" evidence="1">
    <location>
        <begin position="122"/>
        <end position="149"/>
    </location>
</feature>
<gene>
    <name evidence="3" type="ORF">AUJ66_04520</name>
</gene>
<name>A0A1J4SC85_9BACT</name>
<feature type="domain" description="KilA-N DNA-binding" evidence="2">
    <location>
        <begin position="20"/>
        <end position="102"/>
    </location>
</feature>
<evidence type="ECO:0000259" key="2">
    <source>
        <dbReference type="Pfam" id="PF10543"/>
    </source>
</evidence>
<dbReference type="InterPro" id="IPR018873">
    <property type="entry name" value="KilA-N_DNA-bd_domain"/>
</dbReference>
<sequence length="308" mass="36278">MVLEKRKNMTNIVKQDIIEKKIFLIRGLNVMLDRNLAELYGVETKYLTRQVRRNIERFPEDFMFQLTREEFLRCQIVTSSWGGRRYLPYAFTEQGVAMLSSVLNSKRAIQVNIGIMRVFVNIRKLVSTNKGILNRLNQLEDKVQSHDKKIRTIFEVIHRPLDTKMLSPGKPFSNKKAIRDIISSCEKYIYWVDKYFSRVGLDWLSESLNTSKVKNIKILMSSEKTDEKFLSLYKDLEKELKSDGVKCELRVIIDNKLKANIHDRWIISENLCYNTPSTDTVARGQYSEVKRTANFPLFDEWWDKSKNI</sequence>
<dbReference type="EMBL" id="MNUO01000066">
    <property type="protein sequence ID" value="OIN97057.1"/>
    <property type="molecule type" value="Genomic_DNA"/>
</dbReference>